<keyword evidence="1" id="KW-0732">Signal</keyword>
<feature type="signal peptide" evidence="1">
    <location>
        <begin position="1"/>
        <end position="23"/>
    </location>
</feature>
<sequence>MYSQIFTFVIFAFGLLTITIAKSLDFPLSNACPTPSKQVLGCLSEWTCRHVINLDLRCLLNINSHPLLGNLLATNGITGGLLDGLLGR</sequence>
<dbReference type="AlphaFoldDB" id="A0A1B0AG06"/>
<proteinExistence type="predicted"/>
<dbReference type="EnsemblMetazoa" id="GPAI044529-RA">
    <property type="protein sequence ID" value="GPAI044529-PA"/>
    <property type="gene ID" value="GPAI044529"/>
</dbReference>
<reference evidence="3" key="1">
    <citation type="submission" date="2014-03" db="EMBL/GenBank/DDBJ databases">
        <authorList>
            <person name="Aksoy S."/>
            <person name="Warren W."/>
            <person name="Wilson R.K."/>
        </authorList>
    </citation>
    <scope>NUCLEOTIDE SEQUENCE [LARGE SCALE GENOMIC DNA]</scope>
    <source>
        <strain evidence="3">IAEA</strain>
    </source>
</reference>
<feature type="chain" id="PRO_5008403819" evidence="1">
    <location>
        <begin position="24"/>
        <end position="88"/>
    </location>
</feature>
<accession>A0A1B0AG06</accession>
<dbReference type="Proteomes" id="UP000092445">
    <property type="component" value="Unassembled WGS sequence"/>
</dbReference>
<organism evidence="2 3">
    <name type="scientific">Glossina pallidipes</name>
    <name type="common">Tsetse fly</name>
    <dbReference type="NCBI Taxonomy" id="7398"/>
    <lineage>
        <taxon>Eukaryota</taxon>
        <taxon>Metazoa</taxon>
        <taxon>Ecdysozoa</taxon>
        <taxon>Arthropoda</taxon>
        <taxon>Hexapoda</taxon>
        <taxon>Insecta</taxon>
        <taxon>Pterygota</taxon>
        <taxon>Neoptera</taxon>
        <taxon>Endopterygota</taxon>
        <taxon>Diptera</taxon>
        <taxon>Brachycera</taxon>
        <taxon>Muscomorpha</taxon>
        <taxon>Hippoboscoidea</taxon>
        <taxon>Glossinidae</taxon>
        <taxon>Glossina</taxon>
    </lineage>
</organism>
<name>A0A1B0AG06_GLOPL</name>
<dbReference type="VEuPathDB" id="VectorBase:GPAI044529"/>
<reference evidence="2" key="2">
    <citation type="submission" date="2020-05" db="UniProtKB">
        <authorList>
            <consortium name="EnsemblMetazoa"/>
        </authorList>
    </citation>
    <scope>IDENTIFICATION</scope>
    <source>
        <strain evidence="2">IAEA</strain>
    </source>
</reference>
<evidence type="ECO:0000313" key="2">
    <source>
        <dbReference type="EnsemblMetazoa" id="GPAI044529-PA"/>
    </source>
</evidence>
<protein>
    <submittedName>
        <fullName evidence="2">Uncharacterized protein</fullName>
    </submittedName>
</protein>
<evidence type="ECO:0000256" key="1">
    <source>
        <dbReference type="SAM" id="SignalP"/>
    </source>
</evidence>
<evidence type="ECO:0000313" key="3">
    <source>
        <dbReference type="Proteomes" id="UP000092445"/>
    </source>
</evidence>
<keyword evidence="3" id="KW-1185">Reference proteome</keyword>